<dbReference type="Pfam" id="PF12697">
    <property type="entry name" value="Abhydrolase_6"/>
    <property type="match status" value="1"/>
</dbReference>
<feature type="domain" description="AB hydrolase-1" evidence="2">
    <location>
        <begin position="62"/>
        <end position="314"/>
    </location>
</feature>
<keyword evidence="4" id="KW-1185">Reference proteome</keyword>
<dbReference type="EMBL" id="FZNN01000017">
    <property type="protein sequence ID" value="SNR70705.1"/>
    <property type="molecule type" value="Genomic_DNA"/>
</dbReference>
<accession>A0A238YHM8</accession>
<evidence type="ECO:0000313" key="4">
    <source>
        <dbReference type="Proteomes" id="UP000198417"/>
    </source>
</evidence>
<dbReference type="PANTHER" id="PTHR43798:SF33">
    <property type="entry name" value="HYDROLASE, PUTATIVE (AFU_ORTHOLOGUE AFUA_2G14860)-RELATED"/>
    <property type="match status" value="1"/>
</dbReference>
<evidence type="ECO:0000259" key="2">
    <source>
        <dbReference type="Pfam" id="PF12697"/>
    </source>
</evidence>
<dbReference type="InterPro" id="IPR029058">
    <property type="entry name" value="AB_hydrolase_fold"/>
</dbReference>
<feature type="signal peptide" evidence="1">
    <location>
        <begin position="1"/>
        <end position="21"/>
    </location>
</feature>
<dbReference type="RefSeq" id="WP_089272505.1">
    <property type="nucleotide sequence ID" value="NZ_FZNN01000017.1"/>
</dbReference>
<dbReference type="AlphaFoldDB" id="A0A238YHM8"/>
<dbReference type="Proteomes" id="UP000198417">
    <property type="component" value="Unassembled WGS sequence"/>
</dbReference>
<dbReference type="GO" id="GO:0016020">
    <property type="term" value="C:membrane"/>
    <property type="evidence" value="ECO:0007669"/>
    <property type="project" value="TreeGrafter"/>
</dbReference>
<name>A0A238YHM8_9RHOB</name>
<feature type="chain" id="PRO_5013325852" evidence="1">
    <location>
        <begin position="22"/>
        <end position="325"/>
    </location>
</feature>
<gene>
    <name evidence="3" type="ORF">SAMN06265370_11744</name>
</gene>
<organism evidence="3 4">
    <name type="scientific">Puniceibacterium sediminis</name>
    <dbReference type="NCBI Taxonomy" id="1608407"/>
    <lineage>
        <taxon>Bacteria</taxon>
        <taxon>Pseudomonadati</taxon>
        <taxon>Pseudomonadota</taxon>
        <taxon>Alphaproteobacteria</taxon>
        <taxon>Rhodobacterales</taxon>
        <taxon>Paracoccaceae</taxon>
        <taxon>Puniceibacterium</taxon>
    </lineage>
</organism>
<keyword evidence="1" id="KW-0732">Signal</keyword>
<dbReference type="OrthoDB" id="9815441at2"/>
<reference evidence="3 4" key="1">
    <citation type="submission" date="2017-06" db="EMBL/GenBank/DDBJ databases">
        <authorList>
            <person name="Kim H.J."/>
            <person name="Triplett B.A."/>
        </authorList>
    </citation>
    <scope>NUCLEOTIDE SEQUENCE [LARGE SCALE GENOMIC DNA]</scope>
    <source>
        <strain evidence="3 4">DSM 29052</strain>
    </source>
</reference>
<dbReference type="PANTHER" id="PTHR43798">
    <property type="entry name" value="MONOACYLGLYCEROL LIPASE"/>
    <property type="match status" value="1"/>
</dbReference>
<protein>
    <submittedName>
        <fullName evidence="3">Pimeloyl-ACP methyl ester carboxylesterase</fullName>
    </submittedName>
</protein>
<dbReference type="Gene3D" id="3.40.50.1820">
    <property type="entry name" value="alpha/beta hydrolase"/>
    <property type="match status" value="1"/>
</dbReference>
<dbReference type="GO" id="GO:0047372">
    <property type="term" value="F:monoacylglycerol lipase activity"/>
    <property type="evidence" value="ECO:0007669"/>
    <property type="project" value="TreeGrafter"/>
</dbReference>
<dbReference type="GO" id="GO:0046464">
    <property type="term" value="P:acylglycerol catabolic process"/>
    <property type="evidence" value="ECO:0007669"/>
    <property type="project" value="TreeGrafter"/>
</dbReference>
<evidence type="ECO:0000256" key="1">
    <source>
        <dbReference type="SAM" id="SignalP"/>
    </source>
</evidence>
<sequence length="325" mass="34654">MSIRILIFLSLVLLAGCSALVSQRNATREAEALRNWPPIGQFFDLGDGRRVHAYVTGSGPDLVLIHGASGNLRDFTFDFVDRVKDRYRVIAFDRPGLGYTDRASDAYGGAFNATAESPAEQADMLWAAAQKLGVKRPIVLGHSYGGAVAMAWGLDHPASALVIVSGATMPWPGDLEFSYTLLGSAIGGAVVPPVITAFAGNEQVNAVVADIFAPNPVPAGYAQYVGPRLTLRRASLRANSRQVNNLRPHVVTMSKRYPTITLPVELVHGGADTTVGPDIHSRPLHALLPNSRLTILPGVGHMPHHAQPQAIVDAIDRAAQKAGLL</sequence>
<dbReference type="InterPro" id="IPR000073">
    <property type="entry name" value="AB_hydrolase_1"/>
</dbReference>
<dbReference type="InterPro" id="IPR050266">
    <property type="entry name" value="AB_hydrolase_sf"/>
</dbReference>
<dbReference type="PRINTS" id="PR00111">
    <property type="entry name" value="ABHYDROLASE"/>
</dbReference>
<proteinExistence type="predicted"/>
<evidence type="ECO:0000313" key="3">
    <source>
        <dbReference type="EMBL" id="SNR70705.1"/>
    </source>
</evidence>
<dbReference type="SUPFAM" id="SSF53474">
    <property type="entry name" value="alpha/beta-Hydrolases"/>
    <property type="match status" value="1"/>
</dbReference>
<dbReference type="PROSITE" id="PS51257">
    <property type="entry name" value="PROKAR_LIPOPROTEIN"/>
    <property type="match status" value="1"/>
</dbReference>